<organism evidence="2 3">
    <name type="scientific">Paenibacillus pectinilyticus</name>
    <dbReference type="NCBI Taxonomy" id="512399"/>
    <lineage>
        <taxon>Bacteria</taxon>
        <taxon>Bacillati</taxon>
        <taxon>Bacillota</taxon>
        <taxon>Bacilli</taxon>
        <taxon>Bacillales</taxon>
        <taxon>Paenibacillaceae</taxon>
        <taxon>Paenibacillus</taxon>
    </lineage>
</organism>
<feature type="region of interest" description="Disordered" evidence="1">
    <location>
        <begin position="73"/>
        <end position="94"/>
    </location>
</feature>
<evidence type="ECO:0000313" key="2">
    <source>
        <dbReference type="EMBL" id="OCT13085.1"/>
    </source>
</evidence>
<sequence>MQFFSDDLHQLREIPAKMQAFIANSLVIRYICSISSTIAGISISKGDLSYKDVDLQFFGDYLARQKALLHKKRDIKHKHKTQAPNSRLRKYASN</sequence>
<name>A0A1C0ZY87_9BACL</name>
<accession>A0A1C0ZY87</accession>
<evidence type="ECO:0000313" key="3">
    <source>
        <dbReference type="Proteomes" id="UP000093309"/>
    </source>
</evidence>
<evidence type="ECO:0000256" key="1">
    <source>
        <dbReference type="SAM" id="MobiDB-lite"/>
    </source>
</evidence>
<dbReference type="AlphaFoldDB" id="A0A1C0ZY87"/>
<dbReference type="EMBL" id="LYPC01000025">
    <property type="protein sequence ID" value="OCT13085.1"/>
    <property type="molecule type" value="Genomic_DNA"/>
</dbReference>
<gene>
    <name evidence="2" type="ORF">A8709_20255</name>
</gene>
<reference evidence="3" key="1">
    <citation type="submission" date="2016-05" db="EMBL/GenBank/DDBJ databases">
        <title>Paenibacillus oryzae. sp. nov., isolated from the rice root.</title>
        <authorList>
            <person name="Zhang J."/>
            <person name="Zhang X."/>
        </authorList>
    </citation>
    <scope>NUCLEOTIDE SEQUENCE [LARGE SCALE GENOMIC DNA]</scope>
    <source>
        <strain evidence="3">KCTC13222</strain>
    </source>
</reference>
<protein>
    <submittedName>
        <fullName evidence="2">Uncharacterized protein</fullName>
    </submittedName>
</protein>
<proteinExistence type="predicted"/>
<keyword evidence="3" id="KW-1185">Reference proteome</keyword>
<dbReference type="Proteomes" id="UP000093309">
    <property type="component" value="Unassembled WGS sequence"/>
</dbReference>
<comment type="caution">
    <text evidence="2">The sequence shown here is derived from an EMBL/GenBank/DDBJ whole genome shotgun (WGS) entry which is preliminary data.</text>
</comment>